<evidence type="ECO:0000313" key="2">
    <source>
        <dbReference type="EMBL" id="OHA01739.1"/>
    </source>
</evidence>
<organism evidence="2 3">
    <name type="scientific">Candidatus Sungbacteria bacterium RIFCSPHIGHO2_02_FULL_49_20</name>
    <dbReference type="NCBI Taxonomy" id="1802272"/>
    <lineage>
        <taxon>Bacteria</taxon>
        <taxon>Candidatus Sungiibacteriota</taxon>
    </lineage>
</organism>
<dbReference type="AlphaFoldDB" id="A0A1G2KTM4"/>
<accession>A0A1G2KTM4</accession>
<dbReference type="EMBL" id="MHQK01000019">
    <property type="protein sequence ID" value="OHA01739.1"/>
    <property type="molecule type" value="Genomic_DNA"/>
</dbReference>
<gene>
    <name evidence="2" type="ORF">A3C12_01240</name>
</gene>
<name>A0A1G2KTM4_9BACT</name>
<proteinExistence type="predicted"/>
<reference evidence="2 3" key="1">
    <citation type="journal article" date="2016" name="Nat. Commun.">
        <title>Thousands of microbial genomes shed light on interconnected biogeochemical processes in an aquifer system.</title>
        <authorList>
            <person name="Anantharaman K."/>
            <person name="Brown C.T."/>
            <person name="Hug L.A."/>
            <person name="Sharon I."/>
            <person name="Castelle C.J."/>
            <person name="Probst A.J."/>
            <person name="Thomas B.C."/>
            <person name="Singh A."/>
            <person name="Wilkins M.J."/>
            <person name="Karaoz U."/>
            <person name="Brodie E.L."/>
            <person name="Williams K.H."/>
            <person name="Hubbard S.S."/>
            <person name="Banfield J.F."/>
        </authorList>
    </citation>
    <scope>NUCLEOTIDE SEQUENCE [LARGE SCALE GENOMIC DNA]</scope>
</reference>
<protein>
    <submittedName>
        <fullName evidence="2">Uncharacterized protein</fullName>
    </submittedName>
</protein>
<evidence type="ECO:0000256" key="1">
    <source>
        <dbReference type="SAM" id="MobiDB-lite"/>
    </source>
</evidence>
<comment type="caution">
    <text evidence="2">The sequence shown here is derived from an EMBL/GenBank/DDBJ whole genome shotgun (WGS) entry which is preliminary data.</text>
</comment>
<feature type="region of interest" description="Disordered" evidence="1">
    <location>
        <begin position="39"/>
        <end position="62"/>
    </location>
</feature>
<dbReference type="Proteomes" id="UP000178710">
    <property type="component" value="Unassembled WGS sequence"/>
</dbReference>
<evidence type="ECO:0000313" key="3">
    <source>
        <dbReference type="Proteomes" id="UP000178710"/>
    </source>
</evidence>
<sequence>MEHRRLSKGLRRHIRQEKAAVRRKFNNETEGQEKIKELILKHHAPEPPAVSETKVKSKKRKI</sequence>